<reference evidence="2 3" key="1">
    <citation type="submission" date="2018-01" db="EMBL/GenBank/DDBJ databases">
        <title>Harnessing the power of phylogenomics to disentangle the directionality and signatures of interkingdom host jumping in the parasitic fungal genus Tolypocladium.</title>
        <authorList>
            <person name="Quandt C.A."/>
            <person name="Patterson W."/>
            <person name="Spatafora J.W."/>
        </authorList>
    </citation>
    <scope>NUCLEOTIDE SEQUENCE [LARGE SCALE GENOMIC DNA]</scope>
    <source>
        <strain evidence="2 3">NRBC 100945</strain>
    </source>
</reference>
<feature type="compositionally biased region" description="Polar residues" evidence="1">
    <location>
        <begin position="499"/>
        <end position="508"/>
    </location>
</feature>
<dbReference type="EMBL" id="PKSG01000436">
    <property type="protein sequence ID" value="POR35482.1"/>
    <property type="molecule type" value="Genomic_DNA"/>
</dbReference>
<feature type="region of interest" description="Disordered" evidence="1">
    <location>
        <begin position="706"/>
        <end position="728"/>
    </location>
</feature>
<feature type="region of interest" description="Disordered" evidence="1">
    <location>
        <begin position="47"/>
        <end position="74"/>
    </location>
</feature>
<feature type="compositionally biased region" description="Polar residues" evidence="1">
    <location>
        <begin position="638"/>
        <end position="656"/>
    </location>
</feature>
<proteinExistence type="predicted"/>
<name>A0A2S4KZ67_9HYPO</name>
<dbReference type="STRING" id="94208.A0A2S4KZ67"/>
<protein>
    <submittedName>
        <fullName evidence="2">Uncharacterized protein</fullName>
    </submittedName>
</protein>
<accession>A0A2S4KZ67</accession>
<sequence>MTSTQLPPLNFGDGGLRISLFRASDVDVPDVAHVPDVPDVVFAELDGGECEEPRPNPNPVAVEEPPEPSHGAPPIQPPVATIPVHPIPSLQDAFTESLDEVTNGTGTDKPKLRELGPRARRELLLGQDKDAAPFDATWRYRKGQKQHELFKLIGQISFGVYLLLNGMANSNAQVISILQGHIDEVDEFLEVTLEDLDQATEDLNGRIVHLKLPLSNIQVFEELLEDRNFRCEILEGNEKIDHVLSRTNAAMKQWDDDVDAGLQCIAAFTSWLNDEKDAIWRMQRPDVADVFDAMTGNAEGWLNAFDEIHDRTQDVNNLVIRLTTIIAEMEKKAGEAAIPPFSAPSHASHGSVSGGKPVPVTAGASSRQSHARLAQWQQPSIRSVSTLMYRPTTAEDTDAETIEFPLPGHLPLLPSRSAARHAPKESVDSRRSDKQASLRSASSPESGLEEIERHSPSSDEPLYVLQPRAYTPQPPEPMPPPMLKEAATITPKSEAKAQARTSHVNGNANGPPKKRGSIRHRVSLKTNLPDAIRIPRRSMADTPVHAPSPKDATPRTAASQPFDSAYGSDVELHSRRQGSNVGSDYSMSPPVRAQVIHSPRSDQQQYYHPVRASPHSPLQQRPHTAAGPRASQPRPQHLRNQPSQLGGMSTLSNVTMATYDERAATPSARTLGGERTQKKKKSAFGWFKKAFSLDDEERAAFEARRATAQKDRYYESNSPKFLDGRRIR</sequence>
<evidence type="ECO:0000256" key="1">
    <source>
        <dbReference type="SAM" id="MobiDB-lite"/>
    </source>
</evidence>
<gene>
    <name evidence="2" type="ORF">TPAR_04301</name>
</gene>
<feature type="compositionally biased region" description="Basic and acidic residues" evidence="1">
    <location>
        <begin position="422"/>
        <end position="436"/>
    </location>
</feature>
<dbReference type="OrthoDB" id="5389734at2759"/>
<dbReference type="AlphaFoldDB" id="A0A2S4KZ67"/>
<feature type="region of interest" description="Disordered" evidence="1">
    <location>
        <begin position="338"/>
        <end position="377"/>
    </location>
</feature>
<comment type="caution">
    <text evidence="2">The sequence shown here is derived from an EMBL/GenBank/DDBJ whole genome shotgun (WGS) entry which is preliminary data.</text>
</comment>
<feature type="region of interest" description="Disordered" evidence="1">
    <location>
        <begin position="396"/>
        <end position="589"/>
    </location>
</feature>
<organism evidence="2 3">
    <name type="scientific">Tolypocladium paradoxum</name>
    <dbReference type="NCBI Taxonomy" id="94208"/>
    <lineage>
        <taxon>Eukaryota</taxon>
        <taxon>Fungi</taxon>
        <taxon>Dikarya</taxon>
        <taxon>Ascomycota</taxon>
        <taxon>Pezizomycotina</taxon>
        <taxon>Sordariomycetes</taxon>
        <taxon>Hypocreomycetidae</taxon>
        <taxon>Hypocreales</taxon>
        <taxon>Ophiocordycipitaceae</taxon>
        <taxon>Tolypocladium</taxon>
    </lineage>
</organism>
<evidence type="ECO:0000313" key="2">
    <source>
        <dbReference type="EMBL" id="POR35482.1"/>
    </source>
</evidence>
<feature type="compositionally biased region" description="Pro residues" evidence="1">
    <location>
        <begin position="472"/>
        <end position="482"/>
    </location>
</feature>
<keyword evidence="3" id="KW-1185">Reference proteome</keyword>
<feature type="compositionally biased region" description="Polar residues" evidence="1">
    <location>
        <begin position="577"/>
        <end position="586"/>
    </location>
</feature>
<dbReference type="Proteomes" id="UP000237481">
    <property type="component" value="Unassembled WGS sequence"/>
</dbReference>
<feature type="region of interest" description="Disordered" evidence="1">
    <location>
        <begin position="612"/>
        <end position="679"/>
    </location>
</feature>
<evidence type="ECO:0000313" key="3">
    <source>
        <dbReference type="Proteomes" id="UP000237481"/>
    </source>
</evidence>
<feature type="compositionally biased region" description="Basic residues" evidence="1">
    <location>
        <begin position="512"/>
        <end position="523"/>
    </location>
</feature>